<evidence type="ECO:0000256" key="2">
    <source>
        <dbReference type="SAM" id="Phobius"/>
    </source>
</evidence>
<comment type="caution">
    <text evidence="3">The sequence shown here is derived from an EMBL/GenBank/DDBJ whole genome shotgun (WGS) entry which is preliminary data.</text>
</comment>
<reference evidence="3" key="1">
    <citation type="journal article" date="2016" name="Front. Microbiol.">
        <title>Genome Sequence of the Piezophilic, Mesophilic Sulfate-Reducing Bacterium Desulfovibrio indicus J2T.</title>
        <authorList>
            <person name="Cao J."/>
            <person name="Maignien L."/>
            <person name="Shao Z."/>
            <person name="Alain K."/>
            <person name="Jebbar M."/>
        </authorList>
    </citation>
    <scope>NUCLEOTIDE SEQUENCE</scope>
    <source>
        <strain evidence="3">DSM 16372</strain>
    </source>
</reference>
<keyword evidence="2" id="KW-0812">Transmembrane</keyword>
<evidence type="ECO:0000313" key="3">
    <source>
        <dbReference type="EMBL" id="GJD88809.1"/>
    </source>
</evidence>
<gene>
    <name evidence="3" type="ORF">BHAOGJBA_2330</name>
</gene>
<accession>A0AAV4ZL30</accession>
<evidence type="ECO:0000256" key="1">
    <source>
        <dbReference type="SAM" id="MobiDB-lite"/>
    </source>
</evidence>
<sequence>MTPHAHPEFGRRPHRQDDADWYDDGYDEPPRRGVLSRLFGLLKLAVFLTPLGIFLYGYALADCRSGGGTGLGQIVHAGVCARGQIVESAVSLGDGLRLIRRVID</sequence>
<keyword evidence="2" id="KW-1133">Transmembrane helix</keyword>
<name>A0AAV4ZL30_9HYPH</name>
<feature type="transmembrane region" description="Helical" evidence="2">
    <location>
        <begin position="38"/>
        <end position="59"/>
    </location>
</feature>
<reference evidence="3" key="2">
    <citation type="submission" date="2021-08" db="EMBL/GenBank/DDBJ databases">
        <authorList>
            <person name="Tani A."/>
            <person name="Ola A."/>
            <person name="Ogura Y."/>
            <person name="Katsura K."/>
            <person name="Hayashi T."/>
        </authorList>
    </citation>
    <scope>NUCLEOTIDE SEQUENCE</scope>
    <source>
        <strain evidence="3">DSM 16372</strain>
    </source>
</reference>
<organism evidence="3 4">
    <name type="scientific">Methylobacterium hispanicum</name>
    <dbReference type="NCBI Taxonomy" id="270350"/>
    <lineage>
        <taxon>Bacteria</taxon>
        <taxon>Pseudomonadati</taxon>
        <taxon>Pseudomonadota</taxon>
        <taxon>Alphaproteobacteria</taxon>
        <taxon>Hyphomicrobiales</taxon>
        <taxon>Methylobacteriaceae</taxon>
        <taxon>Methylobacterium</taxon>
    </lineage>
</organism>
<dbReference type="AlphaFoldDB" id="A0AAV4ZL30"/>
<protein>
    <submittedName>
        <fullName evidence="3">Uncharacterized protein</fullName>
    </submittedName>
</protein>
<feature type="compositionally biased region" description="Basic and acidic residues" evidence="1">
    <location>
        <begin position="1"/>
        <end position="18"/>
    </location>
</feature>
<keyword evidence="2" id="KW-0472">Membrane</keyword>
<dbReference type="Proteomes" id="UP001055247">
    <property type="component" value="Unassembled WGS sequence"/>
</dbReference>
<feature type="region of interest" description="Disordered" evidence="1">
    <location>
        <begin position="1"/>
        <end position="24"/>
    </location>
</feature>
<dbReference type="EMBL" id="BPQO01000008">
    <property type="protein sequence ID" value="GJD88809.1"/>
    <property type="molecule type" value="Genomic_DNA"/>
</dbReference>
<dbReference type="RefSeq" id="WP_066919206.1">
    <property type="nucleotide sequence ID" value="NZ_BPQO01000008.1"/>
</dbReference>
<keyword evidence="4" id="KW-1185">Reference proteome</keyword>
<proteinExistence type="predicted"/>
<evidence type="ECO:0000313" key="4">
    <source>
        <dbReference type="Proteomes" id="UP001055247"/>
    </source>
</evidence>